<dbReference type="AlphaFoldDB" id="A0A915MIP6"/>
<reference evidence="2" key="1">
    <citation type="submission" date="2022-11" db="UniProtKB">
        <authorList>
            <consortium name="WormBaseParasite"/>
        </authorList>
    </citation>
    <scope>IDENTIFICATION</scope>
</reference>
<keyword evidence="1" id="KW-1185">Reference proteome</keyword>
<name>A0A915MIP6_MELJA</name>
<accession>A0A915MIP6</accession>
<dbReference type="WBParaSite" id="scaffold37645_cov326.g23347">
    <property type="protein sequence ID" value="scaffold37645_cov326.g23347"/>
    <property type="gene ID" value="scaffold37645_cov326.g23347"/>
</dbReference>
<evidence type="ECO:0000313" key="2">
    <source>
        <dbReference type="WBParaSite" id="scaffold37645_cov326.g23347"/>
    </source>
</evidence>
<evidence type="ECO:0000313" key="1">
    <source>
        <dbReference type="Proteomes" id="UP000887561"/>
    </source>
</evidence>
<sequence length="111" mass="12772">MTGTDPNDRLPRRMLIDPDEIVEHHDSSKTNSQQFFADVNRILGTMDIILEGIKKSVDDELLSIFGNEEIRLRPTTFNPIDPTHVEQLTRMGIRMEFQPDGRIQLIHTSSQ</sequence>
<proteinExistence type="predicted"/>
<protein>
    <submittedName>
        <fullName evidence="2">Uncharacterized protein</fullName>
    </submittedName>
</protein>
<organism evidence="1 2">
    <name type="scientific">Meloidogyne javanica</name>
    <name type="common">Root-knot nematode worm</name>
    <dbReference type="NCBI Taxonomy" id="6303"/>
    <lineage>
        <taxon>Eukaryota</taxon>
        <taxon>Metazoa</taxon>
        <taxon>Ecdysozoa</taxon>
        <taxon>Nematoda</taxon>
        <taxon>Chromadorea</taxon>
        <taxon>Rhabditida</taxon>
        <taxon>Tylenchina</taxon>
        <taxon>Tylenchomorpha</taxon>
        <taxon>Tylenchoidea</taxon>
        <taxon>Meloidogynidae</taxon>
        <taxon>Meloidogyninae</taxon>
        <taxon>Meloidogyne</taxon>
        <taxon>Meloidogyne incognita group</taxon>
    </lineage>
</organism>
<dbReference type="Proteomes" id="UP000887561">
    <property type="component" value="Unplaced"/>
</dbReference>